<evidence type="ECO:0000256" key="3">
    <source>
        <dbReference type="SAM" id="Phobius"/>
    </source>
</evidence>
<dbReference type="Proteomes" id="UP000235371">
    <property type="component" value="Unassembled WGS sequence"/>
</dbReference>
<comment type="subcellular location">
    <subcellularLocation>
        <location evidence="1">Cell inner membrane</location>
        <topology evidence="1">Multi-pass membrane protein</topology>
    </subcellularLocation>
</comment>
<dbReference type="GO" id="GO:0022857">
    <property type="term" value="F:transmembrane transporter activity"/>
    <property type="evidence" value="ECO:0007669"/>
    <property type="project" value="InterPro"/>
</dbReference>
<feature type="transmembrane region" description="Helical" evidence="3">
    <location>
        <begin position="521"/>
        <end position="540"/>
    </location>
</feature>
<dbReference type="PANTHER" id="PTHR43702:SF13">
    <property type="entry name" value="MONOSACCHARIDE TRANSPORTER, PUTATIVE (AFU_ORTHOLOGUE AFUA_4G06630)-RELATED"/>
    <property type="match status" value="1"/>
</dbReference>
<feature type="transmembrane region" description="Helical" evidence="3">
    <location>
        <begin position="93"/>
        <end position="115"/>
    </location>
</feature>
<feature type="transmembrane region" description="Helical" evidence="3">
    <location>
        <begin position="127"/>
        <end position="149"/>
    </location>
</feature>
<keyword evidence="3" id="KW-0812">Transmembrane</keyword>
<keyword evidence="6" id="KW-1185">Reference proteome</keyword>
<feature type="transmembrane region" description="Helical" evidence="3">
    <location>
        <begin position="485"/>
        <end position="509"/>
    </location>
</feature>
<protein>
    <submittedName>
        <fullName evidence="5">MFS general substrate transporter</fullName>
    </submittedName>
</protein>
<dbReference type="RefSeq" id="XP_024727020.1">
    <property type="nucleotide sequence ID" value="XM_024886141.1"/>
</dbReference>
<evidence type="ECO:0000259" key="4">
    <source>
        <dbReference type="Pfam" id="PF20684"/>
    </source>
</evidence>
<gene>
    <name evidence="5" type="ORF">K444DRAFT_657248</name>
</gene>
<dbReference type="GeneID" id="36594218"/>
<dbReference type="SUPFAM" id="SSF103473">
    <property type="entry name" value="MFS general substrate transporter"/>
    <property type="match status" value="1"/>
</dbReference>
<feature type="transmembrane region" description="Helical" evidence="3">
    <location>
        <begin position="775"/>
        <end position="795"/>
    </location>
</feature>
<organism evidence="5 6">
    <name type="scientific">Hyaloscypha bicolor E</name>
    <dbReference type="NCBI Taxonomy" id="1095630"/>
    <lineage>
        <taxon>Eukaryota</taxon>
        <taxon>Fungi</taxon>
        <taxon>Dikarya</taxon>
        <taxon>Ascomycota</taxon>
        <taxon>Pezizomycotina</taxon>
        <taxon>Leotiomycetes</taxon>
        <taxon>Helotiales</taxon>
        <taxon>Hyaloscyphaceae</taxon>
        <taxon>Hyaloscypha</taxon>
        <taxon>Hyaloscypha bicolor</taxon>
    </lineage>
</organism>
<dbReference type="EMBL" id="KZ613913">
    <property type="protein sequence ID" value="PMD50116.1"/>
    <property type="molecule type" value="Genomic_DNA"/>
</dbReference>
<feature type="transmembrane region" description="Helical" evidence="3">
    <location>
        <begin position="692"/>
        <end position="709"/>
    </location>
</feature>
<dbReference type="Gene3D" id="1.20.1250.20">
    <property type="entry name" value="MFS general substrate transporter like domains"/>
    <property type="match status" value="2"/>
</dbReference>
<dbReference type="AlphaFoldDB" id="A0A2J6SH63"/>
<dbReference type="InterPro" id="IPR050375">
    <property type="entry name" value="MFS_TsgA-like"/>
</dbReference>
<evidence type="ECO:0000313" key="5">
    <source>
        <dbReference type="EMBL" id="PMD50116.1"/>
    </source>
</evidence>
<dbReference type="OrthoDB" id="546893at2759"/>
<feature type="transmembrane region" description="Helical" evidence="3">
    <location>
        <begin position="460"/>
        <end position="479"/>
    </location>
</feature>
<feature type="transmembrane region" description="Helical" evidence="3">
    <location>
        <begin position="391"/>
        <end position="411"/>
    </location>
</feature>
<sequence>MTNYNDLLDSRSGVVFAVSLFSVIASFLFVILRMISKVAILRKTSWDDYFVILAWWIAFGLSFSICFASRHGLGKRDDGIPTEWQKPLAWSQYMFTVLYNPALMATKTSILVFYLKVSENTRKVFRYASVTTLVVVNIAGLVLTGLSIFRCTPFSTIFDYPLPQTAKCSNILRLSFASAPVNIITDLAVLFLPIPTLTGLRLRRKQKIGVVVLFGLGGFVTVIDVLRIAYLQQASRGVLPLNKTLPRDTGNQDFAYYASLSFMWSAVEVNIRIICACIPTLKPLISGVRRLFRRQKSDLSIELPSKVVEPSTKPTLTFPTIAQEISFPEASHRDNTSDGVDSVQFITTPHALNMESSFQPMPSGETLQSLDMTFIHFGHPKSMVSMGNKESLLFLLLATLLSFLSGFEYGFLNTINCRFQQAAEMGPNGMIGSNASFFASYCVAPLTFGHLILKRWGFKYTFIVGLSIYSCGVLVFWPSAVMLSYPFFIISSFIVGLGISTLDMAVYSFITLCGPPQLAEVRLNISQAAQAIGIVISPILAQRTLIRYNADPWLLIRIQWVYLGIAILCISTALAFYYLAWPEASDEELDNVASSWPSTNTTVAGHVRVNYLTLGLGMLSIFCFTGGQEAVYIISLGPRGSVSSPLPQIELLAHYSYPFSLGPGYQNIANTCLVAGRITAALFLLVFEPRRVLLFFSVGCVITAALGIRLIGNPGIVNCILAFFFESAIFPTTFAICLRGLGSYTKTCSAFLIAAECGGAVLPAILNPILQSRGNYAWCVIVAAYSFALVFPLYLNFIPIAKSLRYLLEPVYEARFRRTKCNTKHILQNVYFI</sequence>
<dbReference type="PANTHER" id="PTHR43702">
    <property type="entry name" value="L-FUCOSE-PROTON SYMPORTER"/>
    <property type="match status" value="1"/>
</dbReference>
<name>A0A2J6SH63_9HELO</name>
<keyword evidence="3" id="KW-1133">Transmembrane helix</keyword>
<feature type="transmembrane region" description="Helical" evidence="3">
    <location>
        <begin position="668"/>
        <end position="687"/>
    </location>
</feature>
<evidence type="ECO:0000256" key="2">
    <source>
        <dbReference type="ARBA" id="ARBA00022475"/>
    </source>
</evidence>
<evidence type="ECO:0000256" key="1">
    <source>
        <dbReference type="ARBA" id="ARBA00004429"/>
    </source>
</evidence>
<feature type="domain" description="Rhodopsin" evidence="4">
    <location>
        <begin position="32"/>
        <end position="286"/>
    </location>
</feature>
<dbReference type="InParanoid" id="A0A2J6SH63"/>
<feature type="transmembrane region" description="Helical" evidence="3">
    <location>
        <begin position="611"/>
        <end position="634"/>
    </location>
</feature>
<dbReference type="Pfam" id="PF07690">
    <property type="entry name" value="MFS_1"/>
    <property type="match status" value="1"/>
</dbReference>
<feature type="transmembrane region" description="Helical" evidence="3">
    <location>
        <begin position="715"/>
        <end position="738"/>
    </location>
</feature>
<feature type="transmembrane region" description="Helical" evidence="3">
    <location>
        <begin position="12"/>
        <end position="32"/>
    </location>
</feature>
<dbReference type="GO" id="GO:0005886">
    <property type="term" value="C:plasma membrane"/>
    <property type="evidence" value="ECO:0007669"/>
    <property type="project" value="UniProtKB-SubCell"/>
</dbReference>
<feature type="transmembrane region" description="Helical" evidence="3">
    <location>
        <begin position="560"/>
        <end position="580"/>
    </location>
</feature>
<feature type="transmembrane region" description="Helical" evidence="3">
    <location>
        <begin position="210"/>
        <end position="230"/>
    </location>
</feature>
<dbReference type="Pfam" id="PF20684">
    <property type="entry name" value="Fung_rhodopsin"/>
    <property type="match status" value="1"/>
</dbReference>
<dbReference type="InterPro" id="IPR011701">
    <property type="entry name" value="MFS"/>
</dbReference>
<feature type="transmembrane region" description="Helical" evidence="3">
    <location>
        <begin position="53"/>
        <end position="73"/>
    </location>
</feature>
<dbReference type="InterPro" id="IPR049326">
    <property type="entry name" value="Rhodopsin_dom_fungi"/>
</dbReference>
<dbReference type="InterPro" id="IPR036259">
    <property type="entry name" value="MFS_trans_sf"/>
</dbReference>
<feature type="transmembrane region" description="Helical" evidence="3">
    <location>
        <begin position="750"/>
        <end position="769"/>
    </location>
</feature>
<feature type="transmembrane region" description="Helical" evidence="3">
    <location>
        <begin position="254"/>
        <end position="281"/>
    </location>
</feature>
<feature type="transmembrane region" description="Helical" evidence="3">
    <location>
        <begin position="431"/>
        <end position="453"/>
    </location>
</feature>
<keyword evidence="3" id="KW-0472">Membrane</keyword>
<feature type="transmembrane region" description="Helical" evidence="3">
    <location>
        <begin position="179"/>
        <end position="198"/>
    </location>
</feature>
<proteinExistence type="predicted"/>
<accession>A0A2J6SH63</accession>
<keyword evidence="2" id="KW-1003">Cell membrane</keyword>
<reference evidence="5 6" key="1">
    <citation type="submission" date="2016-04" db="EMBL/GenBank/DDBJ databases">
        <title>A degradative enzymes factory behind the ericoid mycorrhizal symbiosis.</title>
        <authorList>
            <consortium name="DOE Joint Genome Institute"/>
            <person name="Martino E."/>
            <person name="Morin E."/>
            <person name="Grelet G."/>
            <person name="Kuo A."/>
            <person name="Kohler A."/>
            <person name="Daghino S."/>
            <person name="Barry K."/>
            <person name="Choi C."/>
            <person name="Cichocki N."/>
            <person name="Clum A."/>
            <person name="Copeland A."/>
            <person name="Hainaut M."/>
            <person name="Haridas S."/>
            <person name="Labutti K."/>
            <person name="Lindquist E."/>
            <person name="Lipzen A."/>
            <person name="Khouja H.-R."/>
            <person name="Murat C."/>
            <person name="Ohm R."/>
            <person name="Olson A."/>
            <person name="Spatafora J."/>
            <person name="Veneault-Fourrey C."/>
            <person name="Henrissat B."/>
            <person name="Grigoriev I."/>
            <person name="Martin F."/>
            <person name="Perotto S."/>
        </authorList>
    </citation>
    <scope>NUCLEOTIDE SEQUENCE [LARGE SCALE GENOMIC DNA]</scope>
    <source>
        <strain evidence="5 6">E</strain>
    </source>
</reference>
<evidence type="ECO:0000313" key="6">
    <source>
        <dbReference type="Proteomes" id="UP000235371"/>
    </source>
</evidence>
<dbReference type="STRING" id="1095630.A0A2J6SH63"/>